<dbReference type="RefSeq" id="WP_386055976.1">
    <property type="nucleotide sequence ID" value="NZ_JBHTKL010000001.1"/>
</dbReference>
<protein>
    <submittedName>
        <fullName evidence="1">Uncharacterized protein</fullName>
    </submittedName>
</protein>
<organism evidence="1 2">
    <name type="scientific">Thalassobacillus hwangdonensis</name>
    <dbReference type="NCBI Taxonomy" id="546108"/>
    <lineage>
        <taxon>Bacteria</taxon>
        <taxon>Bacillati</taxon>
        <taxon>Bacillota</taxon>
        <taxon>Bacilli</taxon>
        <taxon>Bacillales</taxon>
        <taxon>Bacillaceae</taxon>
        <taxon>Thalassobacillus</taxon>
    </lineage>
</organism>
<evidence type="ECO:0000313" key="1">
    <source>
        <dbReference type="EMBL" id="MFD1017886.1"/>
    </source>
</evidence>
<accession>A0ABW3KXS4</accession>
<gene>
    <name evidence="1" type="ORF">ACFQ2J_01630</name>
</gene>
<reference evidence="2" key="1">
    <citation type="journal article" date="2019" name="Int. J. Syst. Evol. Microbiol.">
        <title>The Global Catalogue of Microorganisms (GCM) 10K type strain sequencing project: providing services to taxonomists for standard genome sequencing and annotation.</title>
        <authorList>
            <consortium name="The Broad Institute Genomics Platform"/>
            <consortium name="The Broad Institute Genome Sequencing Center for Infectious Disease"/>
            <person name="Wu L."/>
            <person name="Ma J."/>
        </authorList>
    </citation>
    <scope>NUCLEOTIDE SEQUENCE [LARGE SCALE GENOMIC DNA]</scope>
    <source>
        <strain evidence="2">CCUG 56607</strain>
    </source>
</reference>
<proteinExistence type="predicted"/>
<evidence type="ECO:0000313" key="2">
    <source>
        <dbReference type="Proteomes" id="UP001596990"/>
    </source>
</evidence>
<sequence>MNIFEMFRTIHRVEQAIRNDEENLQAMKKLEPTMTSFETMVNDQMTKLEKYMEGKSERIGKFFE</sequence>
<dbReference type="Proteomes" id="UP001596990">
    <property type="component" value="Unassembled WGS sequence"/>
</dbReference>
<dbReference type="EMBL" id="JBHTKL010000001">
    <property type="protein sequence ID" value="MFD1017886.1"/>
    <property type="molecule type" value="Genomic_DNA"/>
</dbReference>
<comment type="caution">
    <text evidence="1">The sequence shown here is derived from an EMBL/GenBank/DDBJ whole genome shotgun (WGS) entry which is preliminary data.</text>
</comment>
<keyword evidence="2" id="KW-1185">Reference proteome</keyword>
<name>A0ABW3KXS4_9BACI</name>